<dbReference type="InterPro" id="IPR001296">
    <property type="entry name" value="Glyco_trans_1"/>
</dbReference>
<feature type="domain" description="Glycosyltransferase subfamily 4-like N-terminal" evidence="2">
    <location>
        <begin position="16"/>
        <end position="166"/>
    </location>
</feature>
<dbReference type="RefSeq" id="WP_282907181.1">
    <property type="nucleotide sequence ID" value="NZ_JAGRPV010000001.1"/>
</dbReference>
<evidence type="ECO:0000313" key="4">
    <source>
        <dbReference type="Proteomes" id="UP001161691"/>
    </source>
</evidence>
<dbReference type="Gene3D" id="3.40.50.2000">
    <property type="entry name" value="Glycogen Phosphorylase B"/>
    <property type="match status" value="2"/>
</dbReference>
<reference evidence="3" key="1">
    <citation type="submission" date="2023-04" db="EMBL/GenBank/DDBJ databases">
        <title>Comparative genomic analysis of Cohnella hashimotonis sp. nov., isolated from the International Space Station.</title>
        <authorList>
            <person name="Venkateswaran K."/>
            <person name="Simpson A."/>
        </authorList>
    </citation>
    <scope>NUCLEOTIDE SEQUENCE</scope>
    <source>
        <strain evidence="3">F6_2S_P_1</strain>
    </source>
</reference>
<dbReference type="Pfam" id="PF00534">
    <property type="entry name" value="Glycos_transf_1"/>
    <property type="match status" value="1"/>
</dbReference>
<evidence type="ECO:0000313" key="3">
    <source>
        <dbReference type="EMBL" id="MDI4644161.1"/>
    </source>
</evidence>
<dbReference type="EMBL" id="JAGRPV010000001">
    <property type="protein sequence ID" value="MDI4644161.1"/>
    <property type="molecule type" value="Genomic_DNA"/>
</dbReference>
<dbReference type="PANTHER" id="PTHR12526">
    <property type="entry name" value="GLYCOSYLTRANSFERASE"/>
    <property type="match status" value="1"/>
</dbReference>
<keyword evidence="3" id="KW-0808">Transferase</keyword>
<dbReference type="CDD" id="cd03811">
    <property type="entry name" value="GT4_GT28_WabH-like"/>
    <property type="match status" value="1"/>
</dbReference>
<keyword evidence="4" id="KW-1185">Reference proteome</keyword>
<dbReference type="GO" id="GO:0016757">
    <property type="term" value="F:glycosyltransferase activity"/>
    <property type="evidence" value="ECO:0007669"/>
    <property type="project" value="UniProtKB-KW"/>
</dbReference>
<gene>
    <name evidence="3" type="ORF">KB449_04275</name>
</gene>
<dbReference type="EC" id="2.4.-.-" evidence="3"/>
<dbReference type="Proteomes" id="UP001161691">
    <property type="component" value="Unassembled WGS sequence"/>
</dbReference>
<keyword evidence="3" id="KW-0328">Glycosyltransferase</keyword>
<dbReference type="Pfam" id="PF13439">
    <property type="entry name" value="Glyco_transf_4"/>
    <property type="match status" value="1"/>
</dbReference>
<proteinExistence type="predicted"/>
<sequence length="371" mass="40612">MSAIPVVVVNHVAALGGAERVLMNWLERVDRERFRPEIVLLDEGPMAAQISELGLNVHVIPSGRIRQPIRFSRTVGAIRQVIRHSKARIVVSWSPKPHFYGGTAAWIEKVPAIWWQHGVPSGGLFDKSVSWLPAKAVVCPSSVISDAQRKVWAPRPTFVQPPGIPIATYEADSEIRRSVRASFGLADSTTLFSFIGRLQRWKRTDMVIRSFHNALKGKDAQLLIVGGALFGVDGDFEDELKRMVATAGLSGQVHFVGHQSRIEPYLWASDVVVSSSISEPFGMVVVEAMAAGRIVLAVNSGGPAEIVRDGVNGILYDGSEDDLSRWMARIVSSRGTYEKIGTAAASRAREAYASQVMSERFGELLERSLSS</sequence>
<name>A0ABT6TC48_9BACL</name>
<evidence type="ECO:0000259" key="1">
    <source>
        <dbReference type="Pfam" id="PF00534"/>
    </source>
</evidence>
<evidence type="ECO:0000259" key="2">
    <source>
        <dbReference type="Pfam" id="PF13439"/>
    </source>
</evidence>
<dbReference type="SUPFAM" id="SSF53756">
    <property type="entry name" value="UDP-Glycosyltransferase/glycogen phosphorylase"/>
    <property type="match status" value="1"/>
</dbReference>
<feature type="domain" description="Glycosyl transferase family 1" evidence="1">
    <location>
        <begin position="179"/>
        <end position="345"/>
    </location>
</feature>
<dbReference type="InterPro" id="IPR028098">
    <property type="entry name" value="Glyco_trans_4-like_N"/>
</dbReference>
<organism evidence="3 4">
    <name type="scientific">Cohnella hashimotonis</name>
    <dbReference type="NCBI Taxonomy" id="2826895"/>
    <lineage>
        <taxon>Bacteria</taxon>
        <taxon>Bacillati</taxon>
        <taxon>Bacillota</taxon>
        <taxon>Bacilli</taxon>
        <taxon>Bacillales</taxon>
        <taxon>Paenibacillaceae</taxon>
        <taxon>Cohnella</taxon>
    </lineage>
</organism>
<comment type="caution">
    <text evidence="3">The sequence shown here is derived from an EMBL/GenBank/DDBJ whole genome shotgun (WGS) entry which is preliminary data.</text>
</comment>
<protein>
    <submittedName>
        <fullName evidence="3">Glycosyltransferase</fullName>
        <ecNumber evidence="3">2.4.-.-</ecNumber>
    </submittedName>
</protein>
<accession>A0ABT6TC48</accession>